<dbReference type="InterPro" id="IPR013783">
    <property type="entry name" value="Ig-like_fold"/>
</dbReference>
<dbReference type="Proteomes" id="UP000887159">
    <property type="component" value="Unassembled WGS sequence"/>
</dbReference>
<keyword evidence="4" id="KW-1185">Reference proteome</keyword>
<comment type="caution">
    <text evidence="3">The sequence shown here is derived from an EMBL/GenBank/DDBJ whole genome shotgun (WGS) entry which is preliminary data.</text>
</comment>
<dbReference type="PANTHER" id="PTHR21261:SF15">
    <property type="entry name" value="BEATEN PATH IIIA, ISOFORM D-RELATED"/>
    <property type="match status" value="1"/>
</dbReference>
<protein>
    <recommendedName>
        <fullName evidence="2">CD80-like immunoglobulin C2-set domain-containing protein</fullName>
    </recommendedName>
</protein>
<sequence length="140" mass="15470">MYRCEISAEAPSFDTAEAEKEMKVFVLPSEGPTLTGGNQEYRIGDTVVVNCTSAKSKPAATLRWYINDELVGALAFKRGKTLRLSSDNENIPTIIFEAKPGLIHKENSFPFITCPMNMLTCPMQMFPNMVSEAQMAGRLA</sequence>
<dbReference type="Pfam" id="PF08205">
    <property type="entry name" value="C2-set_2"/>
    <property type="match status" value="1"/>
</dbReference>
<proteinExistence type="predicted"/>
<reference evidence="3" key="1">
    <citation type="submission" date="2020-08" db="EMBL/GenBank/DDBJ databases">
        <title>Multicomponent nature underlies the extraordinary mechanical properties of spider dragline silk.</title>
        <authorList>
            <person name="Kono N."/>
            <person name="Nakamura H."/>
            <person name="Mori M."/>
            <person name="Yoshida Y."/>
            <person name="Ohtoshi R."/>
            <person name="Malay A.D."/>
            <person name="Moran D.A.P."/>
            <person name="Tomita M."/>
            <person name="Numata K."/>
            <person name="Arakawa K."/>
        </authorList>
    </citation>
    <scope>NUCLEOTIDE SEQUENCE</scope>
</reference>
<dbReference type="InterPro" id="IPR013162">
    <property type="entry name" value="CD80_C2-set"/>
</dbReference>
<evidence type="ECO:0000259" key="2">
    <source>
        <dbReference type="Pfam" id="PF08205"/>
    </source>
</evidence>
<dbReference type="SUPFAM" id="SSF48726">
    <property type="entry name" value="Immunoglobulin"/>
    <property type="match status" value="1"/>
</dbReference>
<dbReference type="InterPro" id="IPR036179">
    <property type="entry name" value="Ig-like_dom_sf"/>
</dbReference>
<gene>
    <name evidence="3" type="ORF">TNCV_3993721</name>
</gene>
<dbReference type="EMBL" id="BMAU01021357">
    <property type="protein sequence ID" value="GFY21328.1"/>
    <property type="molecule type" value="Genomic_DNA"/>
</dbReference>
<feature type="domain" description="CD80-like immunoglobulin C2-set" evidence="2">
    <location>
        <begin position="38"/>
        <end position="71"/>
    </location>
</feature>
<evidence type="ECO:0000313" key="4">
    <source>
        <dbReference type="Proteomes" id="UP000887159"/>
    </source>
</evidence>
<dbReference type="AlphaFoldDB" id="A0A8X6T139"/>
<organism evidence="3 4">
    <name type="scientific">Trichonephila clavipes</name>
    <name type="common">Golden silk orbweaver</name>
    <name type="synonym">Nephila clavipes</name>
    <dbReference type="NCBI Taxonomy" id="2585209"/>
    <lineage>
        <taxon>Eukaryota</taxon>
        <taxon>Metazoa</taxon>
        <taxon>Ecdysozoa</taxon>
        <taxon>Arthropoda</taxon>
        <taxon>Chelicerata</taxon>
        <taxon>Arachnida</taxon>
        <taxon>Araneae</taxon>
        <taxon>Araneomorphae</taxon>
        <taxon>Entelegynae</taxon>
        <taxon>Araneoidea</taxon>
        <taxon>Nephilidae</taxon>
        <taxon>Trichonephila</taxon>
    </lineage>
</organism>
<evidence type="ECO:0000313" key="3">
    <source>
        <dbReference type="EMBL" id="GFY21328.1"/>
    </source>
</evidence>
<dbReference type="Gene3D" id="2.60.40.10">
    <property type="entry name" value="Immunoglobulins"/>
    <property type="match status" value="1"/>
</dbReference>
<evidence type="ECO:0000256" key="1">
    <source>
        <dbReference type="ARBA" id="ARBA00023157"/>
    </source>
</evidence>
<accession>A0A8X6T139</accession>
<dbReference type="PANTHER" id="PTHR21261">
    <property type="entry name" value="BEAT PROTEIN"/>
    <property type="match status" value="1"/>
</dbReference>
<name>A0A8X6T139_TRICX</name>
<keyword evidence="1" id="KW-1015">Disulfide bond</keyword>